<name>A0ABN9ZLH9_PIPNA</name>
<reference evidence="2" key="1">
    <citation type="submission" date="2023-12" db="EMBL/GenBank/DDBJ databases">
        <authorList>
            <person name="Brown T."/>
        </authorList>
    </citation>
    <scope>NUCLEOTIDE SEQUENCE</scope>
</reference>
<dbReference type="Proteomes" id="UP001314169">
    <property type="component" value="Chromosome 15"/>
</dbReference>
<accession>A0ABN9ZLH9</accession>
<proteinExistence type="predicted"/>
<gene>
    <name evidence="2" type="ORF">MPIPNATIZW_LOCUS5398</name>
</gene>
<protein>
    <submittedName>
        <fullName evidence="2">Uncharacterized protein</fullName>
    </submittedName>
</protein>
<feature type="region of interest" description="Disordered" evidence="1">
    <location>
        <begin position="1"/>
        <end position="120"/>
    </location>
</feature>
<evidence type="ECO:0000313" key="2">
    <source>
        <dbReference type="EMBL" id="CAK6437092.1"/>
    </source>
</evidence>
<sequence>MAAERPRPTWLRRPFSQNGERGGRGRPSEVSSAPGDSESQLATRKAGTREARGGGCRCPGNHRRERRRSRPGRDRGAAGLSLPERSLPGERETGGESAPVESGAGQVHELQSRSRFRASC</sequence>
<organism evidence="2 3">
    <name type="scientific">Pipistrellus nathusii</name>
    <name type="common">Nathusius' pipistrelle</name>
    <dbReference type="NCBI Taxonomy" id="59473"/>
    <lineage>
        <taxon>Eukaryota</taxon>
        <taxon>Metazoa</taxon>
        <taxon>Chordata</taxon>
        <taxon>Craniata</taxon>
        <taxon>Vertebrata</taxon>
        <taxon>Euteleostomi</taxon>
        <taxon>Mammalia</taxon>
        <taxon>Eutheria</taxon>
        <taxon>Laurasiatheria</taxon>
        <taxon>Chiroptera</taxon>
        <taxon>Yangochiroptera</taxon>
        <taxon>Vespertilionidae</taxon>
        <taxon>Pipistrellus</taxon>
    </lineage>
</organism>
<evidence type="ECO:0000256" key="1">
    <source>
        <dbReference type="SAM" id="MobiDB-lite"/>
    </source>
</evidence>
<feature type="compositionally biased region" description="Basic residues" evidence="1">
    <location>
        <begin position="60"/>
        <end position="70"/>
    </location>
</feature>
<evidence type="ECO:0000313" key="3">
    <source>
        <dbReference type="Proteomes" id="UP001314169"/>
    </source>
</evidence>
<dbReference type="EMBL" id="OY882872">
    <property type="protein sequence ID" value="CAK6437092.1"/>
    <property type="molecule type" value="Genomic_DNA"/>
</dbReference>
<keyword evidence="3" id="KW-1185">Reference proteome</keyword>